<gene>
    <name evidence="2" type="ORF">N0V84_005841</name>
</gene>
<dbReference type="Proteomes" id="UP001140502">
    <property type="component" value="Unassembled WGS sequence"/>
</dbReference>
<protein>
    <submittedName>
        <fullName evidence="2">Uncharacterized protein</fullName>
    </submittedName>
</protein>
<dbReference type="AlphaFoldDB" id="A0A9W8WCX2"/>
<dbReference type="EMBL" id="JAPEUR010000108">
    <property type="protein sequence ID" value="KAJ4320450.1"/>
    <property type="molecule type" value="Genomic_DNA"/>
</dbReference>
<accession>A0A9W8WCX2</accession>
<evidence type="ECO:0000256" key="1">
    <source>
        <dbReference type="SAM" id="MobiDB-lite"/>
    </source>
</evidence>
<organism evidence="2 3">
    <name type="scientific">Fusarium piperis</name>
    <dbReference type="NCBI Taxonomy" id="1435070"/>
    <lineage>
        <taxon>Eukaryota</taxon>
        <taxon>Fungi</taxon>
        <taxon>Dikarya</taxon>
        <taxon>Ascomycota</taxon>
        <taxon>Pezizomycotina</taxon>
        <taxon>Sordariomycetes</taxon>
        <taxon>Hypocreomycetidae</taxon>
        <taxon>Hypocreales</taxon>
        <taxon>Nectriaceae</taxon>
        <taxon>Fusarium</taxon>
        <taxon>Fusarium solani species complex</taxon>
    </lineage>
</organism>
<feature type="compositionally biased region" description="Basic and acidic residues" evidence="1">
    <location>
        <begin position="42"/>
        <end position="61"/>
    </location>
</feature>
<keyword evidence="3" id="KW-1185">Reference proteome</keyword>
<evidence type="ECO:0000313" key="3">
    <source>
        <dbReference type="Proteomes" id="UP001140502"/>
    </source>
</evidence>
<sequence>MSGKETDKKVDWTQEAKARVMAANAKTGNNPEFAKNAQAQADKAEHAKAQAGEKGKEGQKK</sequence>
<evidence type="ECO:0000313" key="2">
    <source>
        <dbReference type="EMBL" id="KAJ4320450.1"/>
    </source>
</evidence>
<feature type="region of interest" description="Disordered" evidence="1">
    <location>
        <begin position="21"/>
        <end position="61"/>
    </location>
</feature>
<name>A0A9W8WCX2_9HYPO</name>
<proteinExistence type="predicted"/>
<reference evidence="2" key="1">
    <citation type="submission" date="2022-10" db="EMBL/GenBank/DDBJ databases">
        <title>Tapping the CABI collections for fungal endophytes: first genome assemblies for Collariella, Neodidymelliopsis, Ascochyta clinopodiicola, Didymella pomorum, Didymosphaeria variabile, Neocosmospora piperis and Neocucurbitaria cava.</title>
        <authorList>
            <person name="Hill R."/>
        </authorList>
    </citation>
    <scope>NUCLEOTIDE SEQUENCE</scope>
    <source>
        <strain evidence="2">IMI 366586</strain>
    </source>
</reference>
<comment type="caution">
    <text evidence="2">The sequence shown here is derived from an EMBL/GenBank/DDBJ whole genome shotgun (WGS) entry which is preliminary data.</text>
</comment>
<dbReference type="OrthoDB" id="5080496at2759"/>